<feature type="binding site" evidence="9 13">
    <location>
        <position position="413"/>
    </location>
    <ligand>
        <name>Mn(2+)</name>
        <dbReference type="ChEBI" id="CHEBI:29035"/>
        <label>1</label>
    </ligand>
</feature>
<comment type="cofactor">
    <cofactor evidence="9">
        <name>Mn(2+)</name>
        <dbReference type="ChEBI" id="CHEBI:29035"/>
    </cofactor>
    <text evidence="9">Binds 2 manganese ions per subunit.</text>
</comment>
<evidence type="ECO:0000256" key="4">
    <source>
        <dbReference type="ARBA" id="ARBA00008819"/>
    </source>
</evidence>
<dbReference type="PANTHER" id="PTHR31637">
    <property type="entry name" value="2,3-BISPHOSPHOGLYCERATE-INDEPENDENT PHOSPHOGLYCERATE MUTASE"/>
    <property type="match status" value="1"/>
</dbReference>
<dbReference type="PIRSF" id="PIRSF001492">
    <property type="entry name" value="IPGAM"/>
    <property type="match status" value="1"/>
</dbReference>
<organism evidence="16 17">
    <name type="scientific">Candidatus Uhrbacteria bacterium RIFCSPHIGHO2_12_FULL_54_23</name>
    <dbReference type="NCBI Taxonomy" id="1802397"/>
    <lineage>
        <taxon>Bacteria</taxon>
        <taxon>Candidatus Uhriibacteriota</taxon>
    </lineage>
</organism>
<dbReference type="InterPro" id="IPR036646">
    <property type="entry name" value="PGAM_B_sf"/>
</dbReference>
<proteinExistence type="inferred from homology"/>
<dbReference type="InterPro" id="IPR005995">
    <property type="entry name" value="Pgm_bpd_ind"/>
</dbReference>
<comment type="catalytic activity">
    <reaction evidence="1 9">
        <text>(2R)-2-phosphoglycerate = (2R)-3-phosphoglycerate</text>
        <dbReference type="Rhea" id="RHEA:15901"/>
        <dbReference type="ChEBI" id="CHEBI:58272"/>
        <dbReference type="ChEBI" id="CHEBI:58289"/>
        <dbReference type="EC" id="5.4.2.12"/>
    </reaction>
</comment>
<feature type="binding site" evidence="9 13">
    <location>
        <position position="451"/>
    </location>
    <ligand>
        <name>Mn(2+)</name>
        <dbReference type="ChEBI" id="CHEBI:29035"/>
        <label>2</label>
    </ligand>
</feature>
<dbReference type="CDD" id="cd16010">
    <property type="entry name" value="iPGM"/>
    <property type="match status" value="1"/>
</dbReference>
<dbReference type="NCBIfam" id="TIGR01307">
    <property type="entry name" value="pgm_bpd_ind"/>
    <property type="match status" value="1"/>
</dbReference>
<dbReference type="GO" id="GO:0030145">
    <property type="term" value="F:manganese ion binding"/>
    <property type="evidence" value="ECO:0007669"/>
    <property type="project" value="UniProtKB-UniRule"/>
</dbReference>
<evidence type="ECO:0000259" key="14">
    <source>
        <dbReference type="Pfam" id="PF01676"/>
    </source>
</evidence>
<evidence type="ECO:0000259" key="15">
    <source>
        <dbReference type="Pfam" id="PF06415"/>
    </source>
</evidence>
<evidence type="ECO:0000256" key="7">
    <source>
        <dbReference type="ARBA" id="ARBA00023211"/>
    </source>
</evidence>
<evidence type="ECO:0000256" key="12">
    <source>
        <dbReference type="PIRSR" id="PIRSR001492-2"/>
    </source>
</evidence>
<dbReference type="EC" id="5.4.2.12" evidence="9 10"/>
<gene>
    <name evidence="9" type="primary">gpmI</name>
    <name evidence="16" type="ORF">A3J43_03695</name>
</gene>
<comment type="similarity">
    <text evidence="4 9">Belongs to the BPG-independent phosphoglycerate mutase family.</text>
</comment>
<dbReference type="GO" id="GO:0004619">
    <property type="term" value="F:phosphoglycerate mutase activity"/>
    <property type="evidence" value="ECO:0007669"/>
    <property type="project" value="UniProtKB-UniRule"/>
</dbReference>
<feature type="binding site" evidence="9 12">
    <location>
        <position position="195"/>
    </location>
    <ligand>
        <name>substrate</name>
    </ligand>
</feature>
<evidence type="ECO:0000256" key="11">
    <source>
        <dbReference type="PIRSR" id="PIRSR001492-1"/>
    </source>
</evidence>
<dbReference type="UniPathway" id="UPA00109">
    <property type="reaction ID" value="UER00186"/>
</dbReference>
<evidence type="ECO:0000256" key="3">
    <source>
        <dbReference type="ARBA" id="ARBA00004798"/>
    </source>
</evidence>
<feature type="binding site" evidence="9 13">
    <location>
        <position position="469"/>
    </location>
    <ligand>
        <name>Mn(2+)</name>
        <dbReference type="ChEBI" id="CHEBI:29035"/>
        <label>1</label>
    </ligand>
</feature>
<dbReference type="Gene3D" id="3.40.720.10">
    <property type="entry name" value="Alkaline Phosphatase, subunit A"/>
    <property type="match status" value="1"/>
</dbReference>
<feature type="binding site" evidence="9 13">
    <location>
        <position position="409"/>
    </location>
    <ligand>
        <name>Mn(2+)</name>
        <dbReference type="ChEBI" id="CHEBI:29035"/>
        <label>1</label>
    </ligand>
</feature>
<dbReference type="AlphaFoldDB" id="A0A1F7UM11"/>
<feature type="binding site" evidence="9 12">
    <location>
        <begin position="264"/>
        <end position="267"/>
    </location>
    <ligand>
        <name>substrate</name>
    </ligand>
</feature>
<accession>A0A1F7UM11</accession>
<evidence type="ECO:0000256" key="6">
    <source>
        <dbReference type="ARBA" id="ARBA00023152"/>
    </source>
</evidence>
<dbReference type="GO" id="GO:0005829">
    <property type="term" value="C:cytosol"/>
    <property type="evidence" value="ECO:0007669"/>
    <property type="project" value="TreeGrafter"/>
</dbReference>
<dbReference type="InterPro" id="IPR006124">
    <property type="entry name" value="Metalloenzyme"/>
</dbReference>
<evidence type="ECO:0000256" key="9">
    <source>
        <dbReference type="HAMAP-Rule" id="MF_01038"/>
    </source>
</evidence>
<feature type="binding site" evidence="9 13">
    <location>
        <position position="450"/>
    </location>
    <ligand>
        <name>Mn(2+)</name>
        <dbReference type="ChEBI" id="CHEBI:29035"/>
        <label>2</label>
    </ligand>
</feature>
<evidence type="ECO:0000256" key="8">
    <source>
        <dbReference type="ARBA" id="ARBA00023235"/>
    </source>
</evidence>
<sequence>MSVSSRIAPLVLVILDGYGIAPPGPGNAVALANKPALERLMKECPSAALAAAGVEVGLFPHQDGNSEAGHINIGAGRVVKQDLVAVTESIRNGTFMKNSAFEAAAQRVMGGKGRLHLMGLLSNEQSAHANPEHIRALVKFFRSHRVAPVLLHLFTDGRDTHQYASVRFLKDLLLELDPAHERIATIAGRYWGMDRKKEWSRTERAYGAIASGEGLRSSSAEKAVTDAYARGESDEFIQPTVIMERRKPVGTVQEGDAVVFFNARSDRARQLAKAFVQTDFNELNPGAFVRGKVFKDLTFVALTDFGPDLGEILTAFPSPDLEDTLPMVLKEFRQLYIAETDKYAHMTFFFNGGYASPVAGEHRILVRSPKVKSYDAAPVMAAEEITAVVEQNIMNDVYDFIGINYANPDMVAHTGNLQATIKGIEAVDACIERLDRAIKKRGGILIVTADHGNAEEVIDAASGTPDTEHSENPVPFILCDRRARQASHYRLRAHGRLADVAPTILALLGIRKPEVMTGESLILKSSNQEIKKSRNQLFF</sequence>
<dbReference type="SUPFAM" id="SSF64158">
    <property type="entry name" value="2,3-Bisphosphoglycerate-independent phosphoglycerate mutase, substrate-binding domain"/>
    <property type="match status" value="1"/>
</dbReference>
<feature type="binding site" evidence="9 13">
    <location>
        <position position="66"/>
    </location>
    <ligand>
        <name>Mn(2+)</name>
        <dbReference type="ChEBI" id="CHEBI:29035"/>
        <label>2</label>
    </ligand>
</feature>
<name>A0A1F7UM11_9BACT</name>
<keyword evidence="7 9" id="KW-0464">Manganese</keyword>
<feature type="binding site" evidence="9 12">
    <location>
        <position position="189"/>
    </location>
    <ligand>
        <name>substrate</name>
    </ligand>
</feature>
<comment type="function">
    <text evidence="2 9">Catalyzes the interconversion of 2-phosphoglycerate and 3-phosphoglycerate.</text>
</comment>
<dbReference type="GO" id="GO:0006096">
    <property type="term" value="P:glycolytic process"/>
    <property type="evidence" value="ECO:0007669"/>
    <property type="project" value="UniProtKB-UniRule"/>
</dbReference>
<feature type="binding site" evidence="9 12">
    <location>
        <begin position="158"/>
        <end position="159"/>
    </location>
    <ligand>
        <name>substrate</name>
    </ligand>
</feature>
<evidence type="ECO:0000256" key="2">
    <source>
        <dbReference type="ARBA" id="ARBA00002315"/>
    </source>
</evidence>
<dbReference type="InterPro" id="IPR017850">
    <property type="entry name" value="Alkaline_phosphatase_core_sf"/>
</dbReference>
<feature type="active site" description="Phosphoserine intermediate" evidence="9 11">
    <location>
        <position position="66"/>
    </location>
</feature>
<keyword evidence="5 9" id="KW-0479">Metal-binding</keyword>
<keyword evidence="6 9" id="KW-0324">Glycolysis</keyword>
<keyword evidence="8 9" id="KW-0413">Isomerase</keyword>
<protein>
    <recommendedName>
        <fullName evidence="9 10">2,3-bisphosphoglycerate-independent phosphoglycerate mutase</fullName>
        <shortName evidence="9">BPG-independent PGAM</shortName>
        <shortName evidence="9">Phosphoglyceromutase</shortName>
        <shortName evidence="9">iPGM</shortName>
        <ecNumber evidence="9 10">5.4.2.12</ecNumber>
    </recommendedName>
</protein>
<feature type="domain" description="Metalloenzyme" evidence="14">
    <location>
        <begin position="9"/>
        <end position="511"/>
    </location>
</feature>
<dbReference type="HAMAP" id="MF_01038">
    <property type="entry name" value="GpmI"/>
    <property type="match status" value="1"/>
</dbReference>
<dbReference type="FunFam" id="3.40.1450.10:FF:000002">
    <property type="entry name" value="2,3-bisphosphoglycerate-independent phosphoglycerate mutase"/>
    <property type="match status" value="1"/>
</dbReference>
<dbReference type="Gene3D" id="3.40.1450.10">
    <property type="entry name" value="BPG-independent phosphoglycerate mutase, domain B"/>
    <property type="match status" value="1"/>
</dbReference>
<feature type="binding site" evidence="9 12">
    <location>
        <position position="342"/>
    </location>
    <ligand>
        <name>substrate</name>
    </ligand>
</feature>
<dbReference type="Pfam" id="PF01676">
    <property type="entry name" value="Metalloenzyme"/>
    <property type="match status" value="1"/>
</dbReference>
<dbReference type="InterPro" id="IPR011258">
    <property type="entry name" value="BPG-indep_PGM_N"/>
</dbReference>
<feature type="binding site" evidence="9 13">
    <location>
        <position position="16"/>
    </location>
    <ligand>
        <name>Mn(2+)</name>
        <dbReference type="ChEBI" id="CHEBI:29035"/>
        <label>2</label>
    </ligand>
</feature>
<evidence type="ECO:0000256" key="10">
    <source>
        <dbReference type="NCBIfam" id="TIGR01307"/>
    </source>
</evidence>
<dbReference type="Proteomes" id="UP000176604">
    <property type="component" value="Unassembled WGS sequence"/>
</dbReference>
<evidence type="ECO:0000256" key="13">
    <source>
        <dbReference type="PIRSR" id="PIRSR001492-3"/>
    </source>
</evidence>
<dbReference type="STRING" id="1802397.A3J43_03695"/>
<evidence type="ECO:0000256" key="1">
    <source>
        <dbReference type="ARBA" id="ARBA00000370"/>
    </source>
</evidence>
<feature type="domain" description="BPG-independent PGAM N-terminal" evidence="15">
    <location>
        <begin position="86"/>
        <end position="305"/>
    </location>
</feature>
<evidence type="ECO:0000313" key="16">
    <source>
        <dbReference type="EMBL" id="OGL79323.1"/>
    </source>
</evidence>
<feature type="binding site" evidence="9 12">
    <location>
        <position position="128"/>
    </location>
    <ligand>
        <name>substrate</name>
    </ligand>
</feature>
<evidence type="ECO:0000313" key="17">
    <source>
        <dbReference type="Proteomes" id="UP000176604"/>
    </source>
</evidence>
<evidence type="ECO:0000256" key="5">
    <source>
        <dbReference type="ARBA" id="ARBA00022723"/>
    </source>
</evidence>
<comment type="caution">
    <text evidence="16">The sequence shown here is derived from an EMBL/GenBank/DDBJ whole genome shotgun (WGS) entry which is preliminary data.</text>
</comment>
<dbReference type="EMBL" id="MGEF01000012">
    <property type="protein sequence ID" value="OGL79323.1"/>
    <property type="molecule type" value="Genomic_DNA"/>
</dbReference>
<reference evidence="16 17" key="1">
    <citation type="journal article" date="2016" name="Nat. Commun.">
        <title>Thousands of microbial genomes shed light on interconnected biogeochemical processes in an aquifer system.</title>
        <authorList>
            <person name="Anantharaman K."/>
            <person name="Brown C.T."/>
            <person name="Hug L.A."/>
            <person name="Sharon I."/>
            <person name="Castelle C.J."/>
            <person name="Probst A.J."/>
            <person name="Thomas B.C."/>
            <person name="Singh A."/>
            <person name="Wilkins M.J."/>
            <person name="Karaoz U."/>
            <person name="Brodie E.L."/>
            <person name="Williams K.H."/>
            <person name="Hubbard S.S."/>
            <person name="Banfield J.F."/>
        </authorList>
    </citation>
    <scope>NUCLEOTIDE SEQUENCE [LARGE SCALE GENOMIC DNA]</scope>
</reference>
<comment type="subunit">
    <text evidence="9">Monomer.</text>
</comment>
<comment type="pathway">
    <text evidence="3 9">Carbohydrate degradation; glycolysis; pyruvate from D-glyceraldehyde 3-phosphate: step 3/5.</text>
</comment>
<dbReference type="PANTHER" id="PTHR31637:SF0">
    <property type="entry name" value="2,3-BISPHOSPHOGLYCERATE-INDEPENDENT PHOSPHOGLYCERATE MUTASE"/>
    <property type="match status" value="1"/>
</dbReference>
<dbReference type="SUPFAM" id="SSF53649">
    <property type="entry name" value="Alkaline phosphatase-like"/>
    <property type="match status" value="1"/>
</dbReference>
<dbReference type="GO" id="GO:0006007">
    <property type="term" value="P:glucose catabolic process"/>
    <property type="evidence" value="ECO:0007669"/>
    <property type="project" value="InterPro"/>
</dbReference>
<dbReference type="Pfam" id="PF06415">
    <property type="entry name" value="iPGM_N"/>
    <property type="match status" value="1"/>
</dbReference>